<proteinExistence type="predicted"/>
<dbReference type="STRING" id="574650.SAMN04487966_102117"/>
<accession>A0A1I7MGD8</accession>
<dbReference type="CDD" id="cd00229">
    <property type="entry name" value="SGNH_hydrolase"/>
    <property type="match status" value="1"/>
</dbReference>
<gene>
    <name evidence="4" type="ORF">SAMN04487966_102117</name>
</gene>
<evidence type="ECO:0000259" key="3">
    <source>
        <dbReference type="Pfam" id="PF13472"/>
    </source>
</evidence>
<reference evidence="4 5" key="1">
    <citation type="submission" date="2016-10" db="EMBL/GenBank/DDBJ databases">
        <authorList>
            <person name="de Groot N.N."/>
        </authorList>
    </citation>
    <scope>NUCLEOTIDE SEQUENCE [LARGE SCALE GENOMIC DNA]</scope>
    <source>
        <strain evidence="4 5">CGMCC 1.7054</strain>
    </source>
</reference>
<feature type="signal peptide" evidence="2">
    <location>
        <begin position="1"/>
        <end position="19"/>
    </location>
</feature>
<protein>
    <submittedName>
        <fullName evidence="4">Lysophospholipase L1</fullName>
    </submittedName>
</protein>
<dbReference type="EMBL" id="FPCG01000002">
    <property type="protein sequence ID" value="SFV20976.1"/>
    <property type="molecule type" value="Genomic_DNA"/>
</dbReference>
<organism evidence="4 5">
    <name type="scientific">Micrococcus terreus</name>
    <dbReference type="NCBI Taxonomy" id="574650"/>
    <lineage>
        <taxon>Bacteria</taxon>
        <taxon>Bacillati</taxon>
        <taxon>Actinomycetota</taxon>
        <taxon>Actinomycetes</taxon>
        <taxon>Micrococcales</taxon>
        <taxon>Micrococcaceae</taxon>
        <taxon>Micrococcus</taxon>
    </lineage>
</organism>
<evidence type="ECO:0000313" key="5">
    <source>
        <dbReference type="Proteomes" id="UP000198881"/>
    </source>
</evidence>
<name>A0A1I7MGD8_9MICC</name>
<dbReference type="Gene3D" id="3.40.50.1110">
    <property type="entry name" value="SGNH hydrolase"/>
    <property type="match status" value="1"/>
</dbReference>
<sequence>MRTCCRLAALAASALLVLAGCGSQPTGGGEPSSSGAAPSSGPAAEAPKQAEQAVTVEVYGDSLTVADSPDLRAGRTGPQSWVHHVDDHGVAVVGAAGRWGATADEVLQVHLRTGEDAVQAQWLLAFLGTNDAGRAGSPDSGGFTEAHEAYVEQIGSIAERTGYPEERVVVVGVGPINAEVAERTQAWNELTAQAAQERGWQLVDPWERLRGPDGRYADPDHTTDGLHLSESGAQLLAEGIAEDLHEVSRSAP</sequence>
<dbReference type="PROSITE" id="PS51257">
    <property type="entry name" value="PROKAR_LIPOPROTEIN"/>
    <property type="match status" value="1"/>
</dbReference>
<keyword evidence="5" id="KW-1185">Reference proteome</keyword>
<keyword evidence="2" id="KW-0732">Signal</keyword>
<evidence type="ECO:0000313" key="4">
    <source>
        <dbReference type="EMBL" id="SFV20976.1"/>
    </source>
</evidence>
<dbReference type="SUPFAM" id="SSF52266">
    <property type="entry name" value="SGNH hydrolase"/>
    <property type="match status" value="1"/>
</dbReference>
<dbReference type="Proteomes" id="UP000198881">
    <property type="component" value="Unassembled WGS sequence"/>
</dbReference>
<dbReference type="AlphaFoldDB" id="A0A1I7MGD8"/>
<dbReference type="OrthoDB" id="3239155at2"/>
<feature type="chain" id="PRO_5038421864" evidence="2">
    <location>
        <begin position="20"/>
        <end position="252"/>
    </location>
</feature>
<feature type="region of interest" description="Disordered" evidence="1">
    <location>
        <begin position="23"/>
        <end position="51"/>
    </location>
</feature>
<dbReference type="Pfam" id="PF13472">
    <property type="entry name" value="Lipase_GDSL_2"/>
    <property type="match status" value="1"/>
</dbReference>
<dbReference type="InterPro" id="IPR036514">
    <property type="entry name" value="SGNH_hydro_sf"/>
</dbReference>
<evidence type="ECO:0000256" key="2">
    <source>
        <dbReference type="SAM" id="SignalP"/>
    </source>
</evidence>
<feature type="domain" description="SGNH hydrolase-type esterase" evidence="3">
    <location>
        <begin position="58"/>
        <end position="235"/>
    </location>
</feature>
<dbReference type="InterPro" id="IPR013830">
    <property type="entry name" value="SGNH_hydro"/>
</dbReference>
<evidence type="ECO:0000256" key="1">
    <source>
        <dbReference type="SAM" id="MobiDB-lite"/>
    </source>
</evidence>
<dbReference type="RefSeq" id="WP_091694327.1">
    <property type="nucleotide sequence ID" value="NZ_FPCG01000002.1"/>
</dbReference>
<feature type="compositionally biased region" description="Low complexity" evidence="1">
    <location>
        <begin position="31"/>
        <end position="51"/>
    </location>
</feature>